<dbReference type="SUPFAM" id="SSF56672">
    <property type="entry name" value="DNA/RNA polymerases"/>
    <property type="match status" value="1"/>
</dbReference>
<protein>
    <submittedName>
        <fullName evidence="3">Reverse transcriptase domain-containing protein</fullName>
    </submittedName>
</protein>
<dbReference type="PROSITE" id="PS50878">
    <property type="entry name" value="RT_POL"/>
    <property type="match status" value="1"/>
</dbReference>
<dbReference type="InterPro" id="IPR043502">
    <property type="entry name" value="DNA/RNA_pol_sf"/>
</dbReference>
<organism evidence="2 3">
    <name type="scientific">Panagrolaimus superbus</name>
    <dbReference type="NCBI Taxonomy" id="310955"/>
    <lineage>
        <taxon>Eukaryota</taxon>
        <taxon>Metazoa</taxon>
        <taxon>Ecdysozoa</taxon>
        <taxon>Nematoda</taxon>
        <taxon>Chromadorea</taxon>
        <taxon>Rhabditida</taxon>
        <taxon>Tylenchina</taxon>
        <taxon>Panagrolaimomorpha</taxon>
        <taxon>Panagrolaimoidea</taxon>
        <taxon>Panagrolaimidae</taxon>
        <taxon>Panagrolaimus</taxon>
    </lineage>
</organism>
<dbReference type="AlphaFoldDB" id="A0A914Z562"/>
<dbReference type="CDD" id="cd01650">
    <property type="entry name" value="RT_nLTR_like"/>
    <property type="match status" value="1"/>
</dbReference>
<dbReference type="InterPro" id="IPR000477">
    <property type="entry name" value="RT_dom"/>
</dbReference>
<dbReference type="Proteomes" id="UP000887577">
    <property type="component" value="Unplaced"/>
</dbReference>
<keyword evidence="2" id="KW-1185">Reference proteome</keyword>
<evidence type="ECO:0000259" key="1">
    <source>
        <dbReference type="PROSITE" id="PS50878"/>
    </source>
</evidence>
<feature type="domain" description="Reverse transcriptase" evidence="1">
    <location>
        <begin position="330"/>
        <end position="604"/>
    </location>
</feature>
<evidence type="ECO:0000313" key="3">
    <source>
        <dbReference type="WBParaSite" id="PSU_v2.g749.t1"/>
    </source>
</evidence>
<sequence>MRRNWCEWEDWWLLKAIDSTPEGGTKSETVRLFRQYAGANLVSGRTDGGVVKRISSLSLINGASRKRTHEMASVDISEEEERFKAVEDQVQRCIQDIKIVLESKECKSFWRKGLSRVRGQKKVLEIVLKAIHRIITDESVRFEAIGEINKLCYAAASVAIKMSRKPSELSDWEVKNKEALESNRVLKQHVQMLIQRSSNKKRISSSDELRLTKDERSILRKLRSIKGKEYYTLQDWSNFADHREKELVEFSKIQIKSKNRLHSRHKSAKTILDKPCTEVPFDKEEFRMCWEASLKKTKPLKAPGPDGIPAYWWKTFELLEIRMRVALEGIASGEKRPPNWFCQGRVVLLYKKGDANDPGNYRPISCLNTCYKVLTGALTISLLSHCYKEKILNQEQRALRKGEWACFVSHVIDKVVKQALMNRKESYSVLWIDCKKAYDSLGHKYLKEVLGKIGIPQWMYNSISNIMSKWSLRYTMGTTVSQSLNVLNGVLQGDVLAPLLFCIGLVPVSHALRKLIPVIKLKGSVPDDVYSGWLNHLFYMDDLIAYSLSSAVDDTFGIIKDCLGAAGLEVNLTKCAVLSRNRDGNLELPELSLDETYRYLGNEDEWVTDEAKSSEIAAVACQVKMREIWLSDMSAKQMRIAHNSCIVPKIGYLYSTLATAKNAYNVSHKRAEDLDMSLVRLLKENCIMNHSGNVNRLFLPIKMGGLGIRSVADHLDVQAVRKALYMDFMPGMENMSDRLKQIALTKKQKRIY</sequence>
<proteinExistence type="predicted"/>
<evidence type="ECO:0000313" key="2">
    <source>
        <dbReference type="Proteomes" id="UP000887577"/>
    </source>
</evidence>
<dbReference type="Pfam" id="PF00078">
    <property type="entry name" value="RVT_1"/>
    <property type="match status" value="1"/>
</dbReference>
<dbReference type="WBParaSite" id="PSU_v2.g749.t1">
    <property type="protein sequence ID" value="PSU_v2.g749.t1"/>
    <property type="gene ID" value="PSU_v2.g749"/>
</dbReference>
<reference evidence="3" key="1">
    <citation type="submission" date="2022-11" db="UniProtKB">
        <authorList>
            <consortium name="WormBaseParasite"/>
        </authorList>
    </citation>
    <scope>IDENTIFICATION</scope>
</reference>
<accession>A0A914Z562</accession>
<dbReference type="PANTHER" id="PTHR35450">
    <property type="entry name" value="REVERSE TRANSCRIPTASE DOMAIN-CONTAINING PROTEIN"/>
    <property type="match status" value="1"/>
</dbReference>
<dbReference type="PANTHER" id="PTHR35450:SF2">
    <property type="entry name" value="REVERSE TRANSCRIPTASE DOMAIN-CONTAINING PROTEIN"/>
    <property type="match status" value="1"/>
</dbReference>
<name>A0A914Z562_9BILA</name>